<accession>A0A934VG69</accession>
<comment type="caution">
    <text evidence="3">The sequence shown here is derived from an EMBL/GenBank/DDBJ whole genome shotgun (WGS) entry which is preliminary data.</text>
</comment>
<dbReference type="GO" id="GO:1990169">
    <property type="term" value="P:stress response to copper ion"/>
    <property type="evidence" value="ECO:0007669"/>
    <property type="project" value="TreeGrafter"/>
</dbReference>
<dbReference type="GO" id="GO:0009432">
    <property type="term" value="P:SOS response"/>
    <property type="evidence" value="ECO:0007669"/>
    <property type="project" value="UniProtKB-KW"/>
</dbReference>
<keyword evidence="1" id="KW-0227">DNA damage</keyword>
<name>A0A934VG69_9BACT</name>
<dbReference type="InterPro" id="IPR025542">
    <property type="entry name" value="YacH"/>
</dbReference>
<evidence type="ECO:0000256" key="1">
    <source>
        <dbReference type="ARBA" id="ARBA00023236"/>
    </source>
</evidence>
<dbReference type="Proteomes" id="UP000658278">
    <property type="component" value="Unassembled WGS sequence"/>
</dbReference>
<dbReference type="Gene3D" id="4.10.860.10">
    <property type="entry name" value="UVR domain"/>
    <property type="match status" value="1"/>
</dbReference>
<keyword evidence="4" id="KW-1185">Reference proteome</keyword>
<evidence type="ECO:0000259" key="2">
    <source>
        <dbReference type="PROSITE" id="PS50151"/>
    </source>
</evidence>
<dbReference type="GO" id="GO:0005507">
    <property type="term" value="F:copper ion binding"/>
    <property type="evidence" value="ECO:0007669"/>
    <property type="project" value="TreeGrafter"/>
</dbReference>
<gene>
    <name evidence="3" type="ORF">JIN81_11860</name>
</gene>
<dbReference type="GO" id="GO:0046870">
    <property type="term" value="F:cadmium ion binding"/>
    <property type="evidence" value="ECO:0007669"/>
    <property type="project" value="TreeGrafter"/>
</dbReference>
<evidence type="ECO:0000313" key="4">
    <source>
        <dbReference type="Proteomes" id="UP000658278"/>
    </source>
</evidence>
<sequence>MDCDKCGKPAKVHLTQLVGGQVKKIALCNECAGESGVTDPTGFALADMLLGPTSPSAGKGKAPVVSNPVVAGPACPTCGFTLNDLKRVRRFGCGDCYKAFRSEVSQMLRGMHKGTVHSGKVPDGLMEMQQRKMRLEELREKLESAIGSENYEDAAALRDEILGLEGEISGMEGKS</sequence>
<dbReference type="PANTHER" id="PTHR38430">
    <property type="entry name" value="PROTEIN-ARGININE KINASE ACTIVATOR PROTEIN"/>
    <property type="match status" value="1"/>
</dbReference>
<keyword evidence="1" id="KW-0742">SOS response</keyword>
<proteinExistence type="predicted"/>
<dbReference type="GO" id="GO:0050897">
    <property type="term" value="F:cobalt ion binding"/>
    <property type="evidence" value="ECO:0007669"/>
    <property type="project" value="TreeGrafter"/>
</dbReference>
<dbReference type="GO" id="GO:0008270">
    <property type="term" value="F:zinc ion binding"/>
    <property type="evidence" value="ECO:0007669"/>
    <property type="project" value="TreeGrafter"/>
</dbReference>
<dbReference type="InterPro" id="IPR036876">
    <property type="entry name" value="UVR_dom_sf"/>
</dbReference>
<dbReference type="InterPro" id="IPR001943">
    <property type="entry name" value="UVR_dom"/>
</dbReference>
<dbReference type="PROSITE" id="PS50151">
    <property type="entry name" value="UVR"/>
    <property type="match status" value="1"/>
</dbReference>
<dbReference type="PIRSF" id="PIRSF015034">
    <property type="entry name" value="YacH"/>
    <property type="match status" value="1"/>
</dbReference>
<dbReference type="Pfam" id="PF02151">
    <property type="entry name" value="UVR"/>
    <property type="match status" value="1"/>
</dbReference>
<dbReference type="SUPFAM" id="SSF46600">
    <property type="entry name" value="C-terminal UvrC-binding domain of UvrB"/>
    <property type="match status" value="1"/>
</dbReference>
<organism evidence="3 4">
    <name type="scientific">Haloferula rosea</name>
    <dbReference type="NCBI Taxonomy" id="490093"/>
    <lineage>
        <taxon>Bacteria</taxon>
        <taxon>Pseudomonadati</taxon>
        <taxon>Verrucomicrobiota</taxon>
        <taxon>Verrucomicrobiia</taxon>
        <taxon>Verrucomicrobiales</taxon>
        <taxon>Verrucomicrobiaceae</taxon>
        <taxon>Haloferula</taxon>
    </lineage>
</organism>
<protein>
    <submittedName>
        <fullName evidence="3">UvrB/UvrC motif-containing protein</fullName>
    </submittedName>
</protein>
<dbReference type="RefSeq" id="WP_200279619.1">
    <property type="nucleotide sequence ID" value="NZ_JAENII010000008.1"/>
</dbReference>
<evidence type="ECO:0000313" key="3">
    <source>
        <dbReference type="EMBL" id="MBK1827717.1"/>
    </source>
</evidence>
<dbReference type="EMBL" id="JAENII010000008">
    <property type="protein sequence ID" value="MBK1827717.1"/>
    <property type="molecule type" value="Genomic_DNA"/>
</dbReference>
<dbReference type="GO" id="GO:1990170">
    <property type="term" value="P:stress response to cadmium ion"/>
    <property type="evidence" value="ECO:0007669"/>
    <property type="project" value="TreeGrafter"/>
</dbReference>
<feature type="domain" description="UVR" evidence="2">
    <location>
        <begin position="132"/>
        <end position="167"/>
    </location>
</feature>
<dbReference type="PANTHER" id="PTHR38430:SF1">
    <property type="entry name" value="PROTEIN-ARGININE KINASE ACTIVATOR PROTEIN"/>
    <property type="match status" value="1"/>
</dbReference>
<dbReference type="AlphaFoldDB" id="A0A934VG69"/>
<reference evidence="3" key="1">
    <citation type="submission" date="2021-01" db="EMBL/GenBank/DDBJ databases">
        <title>Modified the classification status of verrucomicrobia.</title>
        <authorList>
            <person name="Feng X."/>
        </authorList>
    </citation>
    <scope>NUCLEOTIDE SEQUENCE</scope>
    <source>
        <strain evidence="3">KCTC 22201</strain>
    </source>
</reference>